<sequence>MTYKEGLLSFHDVVMRIRQSSMTVICSESFYYPPPIDPPCPRLVAVRKREWHGLDTLIRFLPYGIIDHTPTPFCELVQ</sequence>
<dbReference type="EMBL" id="BMAU01021016">
    <property type="protein sequence ID" value="GFX86886.1"/>
    <property type="molecule type" value="Genomic_DNA"/>
</dbReference>
<gene>
    <name evidence="1" type="ORF">TNCV_2124331</name>
</gene>
<dbReference type="AlphaFoldDB" id="A0A8X6R7X1"/>
<evidence type="ECO:0000313" key="2">
    <source>
        <dbReference type="Proteomes" id="UP000887159"/>
    </source>
</evidence>
<name>A0A8X6R7X1_TRICX</name>
<protein>
    <submittedName>
        <fullName evidence="1">Uncharacterized protein</fullName>
    </submittedName>
</protein>
<keyword evidence="2" id="KW-1185">Reference proteome</keyword>
<comment type="caution">
    <text evidence="1">The sequence shown here is derived from an EMBL/GenBank/DDBJ whole genome shotgun (WGS) entry which is preliminary data.</text>
</comment>
<reference evidence="1" key="1">
    <citation type="submission" date="2020-08" db="EMBL/GenBank/DDBJ databases">
        <title>Multicomponent nature underlies the extraordinary mechanical properties of spider dragline silk.</title>
        <authorList>
            <person name="Kono N."/>
            <person name="Nakamura H."/>
            <person name="Mori M."/>
            <person name="Yoshida Y."/>
            <person name="Ohtoshi R."/>
            <person name="Malay A.D."/>
            <person name="Moran D.A.P."/>
            <person name="Tomita M."/>
            <person name="Numata K."/>
            <person name="Arakawa K."/>
        </authorList>
    </citation>
    <scope>NUCLEOTIDE SEQUENCE</scope>
</reference>
<organism evidence="1 2">
    <name type="scientific">Trichonephila clavipes</name>
    <name type="common">Golden silk orbweaver</name>
    <name type="synonym">Nephila clavipes</name>
    <dbReference type="NCBI Taxonomy" id="2585209"/>
    <lineage>
        <taxon>Eukaryota</taxon>
        <taxon>Metazoa</taxon>
        <taxon>Ecdysozoa</taxon>
        <taxon>Arthropoda</taxon>
        <taxon>Chelicerata</taxon>
        <taxon>Arachnida</taxon>
        <taxon>Araneae</taxon>
        <taxon>Araneomorphae</taxon>
        <taxon>Entelegynae</taxon>
        <taxon>Araneoidea</taxon>
        <taxon>Nephilidae</taxon>
        <taxon>Trichonephila</taxon>
    </lineage>
</organism>
<accession>A0A8X6R7X1</accession>
<dbReference type="Proteomes" id="UP000887159">
    <property type="component" value="Unassembled WGS sequence"/>
</dbReference>
<evidence type="ECO:0000313" key="1">
    <source>
        <dbReference type="EMBL" id="GFX86886.1"/>
    </source>
</evidence>
<proteinExistence type="predicted"/>